<proteinExistence type="predicted"/>
<sequence length="104" mass="11880">MPELQPFNPLQKVNGYSLSSAPDGLYHEVSVQFRHATGRKGRHNTAHKWMLPSMTRYSQAFRPRSGQGVASGTRIRDRKIPADFRANFLATVPLMLLVKRSRRM</sequence>
<gene>
    <name evidence="1" type="ORF">PoB_002922600</name>
</gene>
<reference evidence="1 2" key="1">
    <citation type="journal article" date="2021" name="Elife">
        <title>Chloroplast acquisition without the gene transfer in kleptoplastic sea slugs, Plakobranchus ocellatus.</title>
        <authorList>
            <person name="Maeda T."/>
            <person name="Takahashi S."/>
            <person name="Yoshida T."/>
            <person name="Shimamura S."/>
            <person name="Takaki Y."/>
            <person name="Nagai Y."/>
            <person name="Toyoda A."/>
            <person name="Suzuki Y."/>
            <person name="Arimoto A."/>
            <person name="Ishii H."/>
            <person name="Satoh N."/>
            <person name="Nishiyama T."/>
            <person name="Hasebe M."/>
            <person name="Maruyama T."/>
            <person name="Minagawa J."/>
            <person name="Obokata J."/>
            <person name="Shigenobu S."/>
        </authorList>
    </citation>
    <scope>NUCLEOTIDE SEQUENCE [LARGE SCALE GENOMIC DNA]</scope>
</reference>
<protein>
    <submittedName>
        <fullName evidence="1">Uncharacterized protein</fullName>
    </submittedName>
</protein>
<organism evidence="1 2">
    <name type="scientific">Plakobranchus ocellatus</name>
    <dbReference type="NCBI Taxonomy" id="259542"/>
    <lineage>
        <taxon>Eukaryota</taxon>
        <taxon>Metazoa</taxon>
        <taxon>Spiralia</taxon>
        <taxon>Lophotrochozoa</taxon>
        <taxon>Mollusca</taxon>
        <taxon>Gastropoda</taxon>
        <taxon>Heterobranchia</taxon>
        <taxon>Euthyneura</taxon>
        <taxon>Panpulmonata</taxon>
        <taxon>Sacoglossa</taxon>
        <taxon>Placobranchoidea</taxon>
        <taxon>Plakobranchidae</taxon>
        <taxon>Plakobranchus</taxon>
    </lineage>
</organism>
<name>A0AAV4A3E2_9GAST</name>
<accession>A0AAV4A3E2</accession>
<dbReference type="Proteomes" id="UP000735302">
    <property type="component" value="Unassembled WGS sequence"/>
</dbReference>
<keyword evidence="2" id="KW-1185">Reference proteome</keyword>
<evidence type="ECO:0000313" key="1">
    <source>
        <dbReference type="EMBL" id="GFO02721.1"/>
    </source>
</evidence>
<dbReference type="AlphaFoldDB" id="A0AAV4A3E2"/>
<evidence type="ECO:0000313" key="2">
    <source>
        <dbReference type="Proteomes" id="UP000735302"/>
    </source>
</evidence>
<dbReference type="EMBL" id="BLXT01003625">
    <property type="protein sequence ID" value="GFO02721.1"/>
    <property type="molecule type" value="Genomic_DNA"/>
</dbReference>
<comment type="caution">
    <text evidence="1">The sequence shown here is derived from an EMBL/GenBank/DDBJ whole genome shotgun (WGS) entry which is preliminary data.</text>
</comment>